<evidence type="ECO:0000313" key="2">
    <source>
        <dbReference type="Proteomes" id="UP000076486"/>
    </source>
</evidence>
<organism evidence="1 2">
    <name type="scientific">Pseudoalteromonas luteoviolacea CPMOR-1</name>
    <dbReference type="NCBI Taxonomy" id="1365248"/>
    <lineage>
        <taxon>Bacteria</taxon>
        <taxon>Pseudomonadati</taxon>
        <taxon>Pseudomonadota</taxon>
        <taxon>Gammaproteobacteria</taxon>
        <taxon>Alteromonadales</taxon>
        <taxon>Pseudoalteromonadaceae</taxon>
        <taxon>Pseudoalteromonas</taxon>
    </lineage>
</organism>
<comment type="caution">
    <text evidence="1">The sequence shown here is derived from an EMBL/GenBank/DDBJ whole genome shotgun (WGS) entry which is preliminary data.</text>
</comment>
<evidence type="ECO:0000313" key="1">
    <source>
        <dbReference type="EMBL" id="KZN58904.1"/>
    </source>
</evidence>
<name>A0A167I546_9GAMM</name>
<dbReference type="SUPFAM" id="SSF55729">
    <property type="entry name" value="Acyl-CoA N-acyltransferases (Nat)"/>
    <property type="match status" value="1"/>
</dbReference>
<dbReference type="EMBL" id="AUYC01000066">
    <property type="protein sequence ID" value="KZN58904.1"/>
    <property type="molecule type" value="Genomic_DNA"/>
</dbReference>
<protein>
    <recommendedName>
        <fullName evidence="3">N-acetyltransferase domain-containing protein</fullName>
    </recommendedName>
</protein>
<dbReference type="AlphaFoldDB" id="A0A167I546"/>
<dbReference type="PATRIC" id="fig|1365248.3.peg.4707"/>
<dbReference type="Gene3D" id="3.40.630.30">
    <property type="match status" value="1"/>
</dbReference>
<evidence type="ECO:0008006" key="3">
    <source>
        <dbReference type="Google" id="ProtNLM"/>
    </source>
</evidence>
<reference evidence="1 2" key="1">
    <citation type="submission" date="2013-07" db="EMBL/GenBank/DDBJ databases">
        <title>Comparative Genomic and Metabolomic Analysis of Twelve Strains of Pseudoalteromonas luteoviolacea.</title>
        <authorList>
            <person name="Vynne N.G."/>
            <person name="Mansson M."/>
            <person name="Gram L."/>
        </authorList>
    </citation>
    <scope>NUCLEOTIDE SEQUENCE [LARGE SCALE GENOMIC DNA]</scope>
    <source>
        <strain evidence="1 2">CPMOR-1</strain>
    </source>
</reference>
<gene>
    <name evidence="1" type="ORF">N473_26160</name>
</gene>
<dbReference type="InterPro" id="IPR016181">
    <property type="entry name" value="Acyl_CoA_acyltransferase"/>
</dbReference>
<dbReference type="Proteomes" id="UP000076486">
    <property type="component" value="Unassembled WGS sequence"/>
</dbReference>
<dbReference type="RefSeq" id="WP_063369830.1">
    <property type="nucleotide sequence ID" value="NZ_AUYC01000066.1"/>
</dbReference>
<sequence>MLEQAQEAGLFFDDLHGYLKTKFNYKRKMGNLSPLNNNTISINRNRVSMYLRYKPSNAVNRENMLVIARIEFEEQRKGHGTDFLKFLCKFSGKYKIQNIALEQTNVSSSSFARKHGFKELLKDYWVVSISDLLINLNLE</sequence>
<accession>A0A167I546</accession>
<proteinExistence type="predicted"/>